<reference evidence="3" key="1">
    <citation type="submission" date="2023-07" db="EMBL/GenBank/DDBJ databases">
        <title>Novel species in the genus Lipingzhangella isolated from Sambhar Salt Lake.</title>
        <authorList>
            <person name="Jiya N."/>
            <person name="Kajale S."/>
            <person name="Sharma A."/>
        </authorList>
    </citation>
    <scope>NUCLEOTIDE SEQUENCE [LARGE SCALE GENOMIC DNA]</scope>
    <source>
        <strain evidence="3">LS1_29</strain>
    </source>
</reference>
<dbReference type="CDD" id="cd02883">
    <property type="entry name" value="NUDIX_Hydrolase"/>
    <property type="match status" value="1"/>
</dbReference>
<accession>A0ABU2H602</accession>
<organism evidence="2 3">
    <name type="scientific">Lipingzhangella rawalii</name>
    <dbReference type="NCBI Taxonomy" id="2055835"/>
    <lineage>
        <taxon>Bacteria</taxon>
        <taxon>Bacillati</taxon>
        <taxon>Actinomycetota</taxon>
        <taxon>Actinomycetes</taxon>
        <taxon>Streptosporangiales</taxon>
        <taxon>Nocardiopsidaceae</taxon>
        <taxon>Lipingzhangella</taxon>
    </lineage>
</organism>
<dbReference type="Pfam" id="PF00293">
    <property type="entry name" value="NUDIX"/>
    <property type="match status" value="1"/>
</dbReference>
<evidence type="ECO:0000313" key="2">
    <source>
        <dbReference type="EMBL" id="MDS1270718.1"/>
    </source>
</evidence>
<comment type="caution">
    <text evidence="2">The sequence shown here is derived from an EMBL/GenBank/DDBJ whole genome shotgun (WGS) entry which is preliminary data.</text>
</comment>
<dbReference type="SUPFAM" id="SSF55811">
    <property type="entry name" value="Nudix"/>
    <property type="match status" value="1"/>
</dbReference>
<dbReference type="GO" id="GO:0016787">
    <property type="term" value="F:hydrolase activity"/>
    <property type="evidence" value="ECO:0007669"/>
    <property type="project" value="UniProtKB-KW"/>
</dbReference>
<dbReference type="Proteomes" id="UP001250214">
    <property type="component" value="Unassembled WGS sequence"/>
</dbReference>
<dbReference type="EC" id="3.6.-.-" evidence="2"/>
<name>A0ABU2H602_9ACTN</name>
<evidence type="ECO:0000259" key="1">
    <source>
        <dbReference type="PROSITE" id="PS51462"/>
    </source>
</evidence>
<keyword evidence="2" id="KW-0378">Hydrolase</keyword>
<dbReference type="Gene3D" id="3.90.79.10">
    <property type="entry name" value="Nucleoside Triphosphate Pyrophosphohydrolase"/>
    <property type="match status" value="1"/>
</dbReference>
<dbReference type="EMBL" id="JAVLVT010000004">
    <property type="protein sequence ID" value="MDS1270718.1"/>
    <property type="molecule type" value="Genomic_DNA"/>
</dbReference>
<dbReference type="InterPro" id="IPR000086">
    <property type="entry name" value="NUDIX_hydrolase_dom"/>
</dbReference>
<dbReference type="InterPro" id="IPR015797">
    <property type="entry name" value="NUDIX_hydrolase-like_dom_sf"/>
</dbReference>
<keyword evidence="3" id="KW-1185">Reference proteome</keyword>
<gene>
    <name evidence="2" type="ORF">RIF23_10445</name>
</gene>
<evidence type="ECO:0000313" key="3">
    <source>
        <dbReference type="Proteomes" id="UP001250214"/>
    </source>
</evidence>
<feature type="domain" description="Nudix hydrolase" evidence="1">
    <location>
        <begin position="21"/>
        <end position="162"/>
    </location>
</feature>
<proteinExistence type="predicted"/>
<dbReference type="PROSITE" id="PS51462">
    <property type="entry name" value="NUDIX"/>
    <property type="match status" value="1"/>
</dbReference>
<sequence length="168" mass="19161">MSSADDVVYLWHEGVYPPMEMHVSQVYGYVFDDQGRVTVLCDDSMWNLPGGRPESTDENQVATLVREVHEEVQIEIADPVYLGFQEVRRRGANPYAQLRMAARAIRFLDRKPDPDKGRVHVRRRCSVSEALALLDWGPVVEEQAKAAVCVAQSRWYLPMDEMVSGYTD</sequence>
<protein>
    <submittedName>
        <fullName evidence="2">NUDIX hydrolase</fullName>
        <ecNumber evidence="2">3.6.-.-</ecNumber>
    </submittedName>
</protein>